<dbReference type="Proteomes" id="UP000249299">
    <property type="component" value="Unassembled WGS sequence"/>
</dbReference>
<feature type="transmembrane region" description="Helical" evidence="6">
    <location>
        <begin position="86"/>
        <end position="108"/>
    </location>
</feature>
<comment type="caution">
    <text evidence="7">The sequence shown here is derived from an EMBL/GenBank/DDBJ whole genome shotgun (WGS) entry which is preliminary data.</text>
</comment>
<evidence type="ECO:0000313" key="7">
    <source>
        <dbReference type="EMBL" id="RAI30038.1"/>
    </source>
</evidence>
<dbReference type="Pfam" id="PF03788">
    <property type="entry name" value="LrgA"/>
    <property type="match status" value="1"/>
</dbReference>
<dbReference type="AlphaFoldDB" id="A0A327K3S9"/>
<keyword evidence="2" id="KW-1003">Cell membrane</keyword>
<keyword evidence="3 6" id="KW-0812">Transmembrane</keyword>
<evidence type="ECO:0000256" key="6">
    <source>
        <dbReference type="SAM" id="Phobius"/>
    </source>
</evidence>
<name>A0A327K3S9_9HYPH</name>
<evidence type="ECO:0008006" key="9">
    <source>
        <dbReference type="Google" id="ProtNLM"/>
    </source>
</evidence>
<evidence type="ECO:0000256" key="3">
    <source>
        <dbReference type="ARBA" id="ARBA00022692"/>
    </source>
</evidence>
<keyword evidence="5 6" id="KW-0472">Membrane</keyword>
<evidence type="ECO:0000256" key="1">
    <source>
        <dbReference type="ARBA" id="ARBA00004651"/>
    </source>
</evidence>
<gene>
    <name evidence="7" type="ORF">CH339_00455</name>
</gene>
<proteinExistence type="predicted"/>
<reference evidence="7 8" key="1">
    <citation type="submission" date="2017-07" db="EMBL/GenBank/DDBJ databases">
        <title>Draft Genome Sequences of Select Purple Nonsulfur Bacteria.</title>
        <authorList>
            <person name="Lasarre B."/>
            <person name="Mckinlay J.B."/>
        </authorList>
    </citation>
    <scope>NUCLEOTIDE SEQUENCE [LARGE SCALE GENOMIC DNA]</scope>
    <source>
        <strain evidence="7 8">DSM 11290</strain>
    </source>
</reference>
<comment type="subcellular location">
    <subcellularLocation>
        <location evidence="1">Cell membrane</location>
        <topology evidence="1">Multi-pass membrane protein</topology>
    </subcellularLocation>
</comment>
<protein>
    <recommendedName>
        <fullName evidence="9">CidA/LrgA family protein</fullName>
    </recommendedName>
</protein>
<organism evidence="7 8">
    <name type="scientific">Rhodobium orientis</name>
    <dbReference type="NCBI Taxonomy" id="34017"/>
    <lineage>
        <taxon>Bacteria</taxon>
        <taxon>Pseudomonadati</taxon>
        <taxon>Pseudomonadota</taxon>
        <taxon>Alphaproteobacteria</taxon>
        <taxon>Hyphomicrobiales</taxon>
        <taxon>Rhodobiaceae</taxon>
        <taxon>Rhodobium</taxon>
    </lineage>
</organism>
<feature type="transmembrane region" description="Helical" evidence="6">
    <location>
        <begin position="24"/>
        <end position="45"/>
    </location>
</feature>
<accession>A0A327K3S9</accession>
<sequence length="117" mass="12256">MLAYLTLIFSCQLAGELITHFLGLPVPGPVVGMVLLFAFLALRGSVPADLARVADTLLAHLSLLFVPAGVGVMLHFRLIASEALPIGAALVVSTVLTIAVTATIMAWFGRRGDTEKG</sequence>
<evidence type="ECO:0000313" key="8">
    <source>
        <dbReference type="Proteomes" id="UP000249299"/>
    </source>
</evidence>
<evidence type="ECO:0000256" key="5">
    <source>
        <dbReference type="ARBA" id="ARBA00023136"/>
    </source>
</evidence>
<dbReference type="EMBL" id="NPEV01000001">
    <property type="protein sequence ID" value="RAI30038.1"/>
    <property type="molecule type" value="Genomic_DNA"/>
</dbReference>
<keyword evidence="4 6" id="KW-1133">Transmembrane helix</keyword>
<dbReference type="RefSeq" id="WP_111432292.1">
    <property type="nucleotide sequence ID" value="NZ_JACIGG010000001.1"/>
</dbReference>
<dbReference type="PANTHER" id="PTHR33931:SF2">
    <property type="entry name" value="HOLIN-LIKE PROTEIN CIDA"/>
    <property type="match status" value="1"/>
</dbReference>
<keyword evidence="8" id="KW-1185">Reference proteome</keyword>
<evidence type="ECO:0000256" key="2">
    <source>
        <dbReference type="ARBA" id="ARBA00022475"/>
    </source>
</evidence>
<dbReference type="PANTHER" id="PTHR33931">
    <property type="entry name" value="HOLIN-LIKE PROTEIN CIDA-RELATED"/>
    <property type="match status" value="1"/>
</dbReference>
<dbReference type="GO" id="GO:0005886">
    <property type="term" value="C:plasma membrane"/>
    <property type="evidence" value="ECO:0007669"/>
    <property type="project" value="UniProtKB-SubCell"/>
</dbReference>
<feature type="transmembrane region" description="Helical" evidence="6">
    <location>
        <begin position="57"/>
        <end position="80"/>
    </location>
</feature>
<dbReference type="OrthoDB" id="385012at2"/>
<dbReference type="InterPro" id="IPR005538">
    <property type="entry name" value="LrgA/CidA"/>
</dbReference>
<evidence type="ECO:0000256" key="4">
    <source>
        <dbReference type="ARBA" id="ARBA00022989"/>
    </source>
</evidence>